<dbReference type="PANTHER" id="PTHR42786">
    <property type="entry name" value="TRNA/RRNA METHYLTRANSFERASE"/>
    <property type="match status" value="1"/>
</dbReference>
<organism evidence="6 7">
    <name type="scientific">Phragmitibacter flavus</name>
    <dbReference type="NCBI Taxonomy" id="2576071"/>
    <lineage>
        <taxon>Bacteria</taxon>
        <taxon>Pseudomonadati</taxon>
        <taxon>Verrucomicrobiota</taxon>
        <taxon>Verrucomicrobiia</taxon>
        <taxon>Verrucomicrobiales</taxon>
        <taxon>Verrucomicrobiaceae</taxon>
        <taxon>Phragmitibacter</taxon>
    </lineage>
</organism>
<sequence length="169" mass="18706">MRGAEVWSMAKLKQQYEAEGFYGIGVHYAENETNIGTLWRSAYVLGAAFIFTIGRKYKKESSDVTKAWSKIPLYHYETFDEFRAQLPFATVMVGVEMAEGAIPIQEFDHPPRAVYVLGCESRGLPESVLSACQFVVSLPGSFSLNVAVAGSLVAYDRVAGKGGRLPKRR</sequence>
<dbReference type="EMBL" id="VAUV01000010">
    <property type="protein sequence ID" value="TLD69901.1"/>
    <property type="molecule type" value="Genomic_DNA"/>
</dbReference>
<feature type="domain" description="tRNA/rRNA methyltransferase SpoU type" evidence="5">
    <location>
        <begin position="30"/>
        <end position="155"/>
    </location>
</feature>
<evidence type="ECO:0000256" key="4">
    <source>
        <dbReference type="ARBA" id="ARBA00022691"/>
    </source>
</evidence>
<dbReference type="GO" id="GO:0003723">
    <property type="term" value="F:RNA binding"/>
    <property type="evidence" value="ECO:0007669"/>
    <property type="project" value="InterPro"/>
</dbReference>
<dbReference type="GO" id="GO:0005829">
    <property type="term" value="C:cytosol"/>
    <property type="evidence" value="ECO:0007669"/>
    <property type="project" value="TreeGrafter"/>
</dbReference>
<reference evidence="6 7" key="1">
    <citation type="submission" date="2019-05" db="EMBL/GenBank/DDBJ databases">
        <title>Verrucobacter flavum gen. nov., sp. nov. a new member of the family Verrucomicrobiaceae.</title>
        <authorList>
            <person name="Szuroczki S."/>
            <person name="Abbaszade G."/>
            <person name="Szabo A."/>
            <person name="Felfoldi T."/>
            <person name="Schumann P."/>
            <person name="Boka K."/>
            <person name="Keki Z."/>
            <person name="Toumi M."/>
            <person name="Toth E."/>
        </authorList>
    </citation>
    <scope>NUCLEOTIDE SEQUENCE [LARGE SCALE GENOMIC DNA]</scope>
    <source>
        <strain evidence="6 7">MG-N-17</strain>
    </source>
</reference>
<evidence type="ECO:0000313" key="6">
    <source>
        <dbReference type="EMBL" id="TLD69901.1"/>
    </source>
</evidence>
<evidence type="ECO:0000256" key="1">
    <source>
        <dbReference type="ARBA" id="ARBA00007228"/>
    </source>
</evidence>
<dbReference type="PANTHER" id="PTHR42786:SF6">
    <property type="entry name" value="TRNA_RRNA METHYLTRANSFERASE SPOU TYPE DOMAIN-CONTAINING PROTEIN"/>
    <property type="match status" value="1"/>
</dbReference>
<dbReference type="SUPFAM" id="SSF75217">
    <property type="entry name" value="alpha/beta knot"/>
    <property type="match status" value="1"/>
</dbReference>
<comment type="caution">
    <text evidence="6">The sequence shown here is derived from an EMBL/GenBank/DDBJ whole genome shotgun (WGS) entry which is preliminary data.</text>
</comment>
<dbReference type="InterPro" id="IPR001537">
    <property type="entry name" value="SpoU_MeTrfase"/>
</dbReference>
<dbReference type="GO" id="GO:0008173">
    <property type="term" value="F:RNA methyltransferase activity"/>
    <property type="evidence" value="ECO:0007669"/>
    <property type="project" value="InterPro"/>
</dbReference>
<accession>A0A5R8KC77</accession>
<name>A0A5R8KC77_9BACT</name>
<keyword evidence="3 6" id="KW-0808">Transferase</keyword>
<keyword evidence="2 6" id="KW-0489">Methyltransferase</keyword>
<dbReference type="AlphaFoldDB" id="A0A5R8KC77"/>
<evidence type="ECO:0000313" key="7">
    <source>
        <dbReference type="Proteomes" id="UP000306196"/>
    </source>
</evidence>
<dbReference type="CDD" id="cd18098">
    <property type="entry name" value="SpoU-like"/>
    <property type="match status" value="1"/>
</dbReference>
<dbReference type="GO" id="GO:0002128">
    <property type="term" value="P:tRNA nucleoside ribose methylation"/>
    <property type="evidence" value="ECO:0007669"/>
    <property type="project" value="TreeGrafter"/>
</dbReference>
<proteinExistence type="inferred from homology"/>
<dbReference type="InterPro" id="IPR029026">
    <property type="entry name" value="tRNA_m1G_MTases_N"/>
</dbReference>
<dbReference type="OrthoDB" id="4578643at2"/>
<keyword evidence="4" id="KW-0949">S-adenosyl-L-methionine</keyword>
<evidence type="ECO:0000256" key="3">
    <source>
        <dbReference type="ARBA" id="ARBA00022679"/>
    </source>
</evidence>
<dbReference type="Pfam" id="PF00588">
    <property type="entry name" value="SpoU_methylase"/>
    <property type="match status" value="1"/>
</dbReference>
<comment type="similarity">
    <text evidence="1">Belongs to the class IV-like SAM-binding methyltransferase superfamily. RNA methyltransferase TrmH family.</text>
</comment>
<evidence type="ECO:0000256" key="2">
    <source>
        <dbReference type="ARBA" id="ARBA00022603"/>
    </source>
</evidence>
<dbReference type="InterPro" id="IPR004384">
    <property type="entry name" value="RNA_MeTrfase_TrmJ/LasT"/>
</dbReference>
<gene>
    <name evidence="6" type="ORF">FEM03_14285</name>
</gene>
<keyword evidence="7" id="KW-1185">Reference proteome</keyword>
<evidence type="ECO:0000259" key="5">
    <source>
        <dbReference type="Pfam" id="PF00588"/>
    </source>
</evidence>
<dbReference type="InterPro" id="IPR029028">
    <property type="entry name" value="Alpha/beta_knot_MTases"/>
</dbReference>
<protein>
    <submittedName>
        <fullName evidence="6">RNA methyltransferase</fullName>
    </submittedName>
</protein>
<dbReference type="Proteomes" id="UP000306196">
    <property type="component" value="Unassembled WGS sequence"/>
</dbReference>
<dbReference type="Gene3D" id="3.40.1280.10">
    <property type="match status" value="1"/>
</dbReference>